<organism evidence="5 6">
    <name type="scientific">Sulfurimonas diazotrophicus</name>
    <dbReference type="NCBI Taxonomy" id="3131939"/>
    <lineage>
        <taxon>Bacteria</taxon>
        <taxon>Pseudomonadati</taxon>
        <taxon>Campylobacterota</taxon>
        <taxon>Epsilonproteobacteria</taxon>
        <taxon>Campylobacterales</taxon>
        <taxon>Sulfurimonadaceae</taxon>
        <taxon>Sulfurimonas</taxon>
    </lineage>
</organism>
<gene>
    <name evidence="5" type="ORF">WCY31_07390</name>
</gene>
<keyword evidence="2" id="KW-0676">Redox-active center</keyword>
<dbReference type="RefSeq" id="WP_231018238.1">
    <property type="nucleotide sequence ID" value="NZ_CP147920.1"/>
</dbReference>
<evidence type="ECO:0000256" key="3">
    <source>
        <dbReference type="SAM" id="MobiDB-lite"/>
    </source>
</evidence>
<dbReference type="Proteomes" id="UP001447842">
    <property type="component" value="Chromosome"/>
</dbReference>
<keyword evidence="6" id="KW-1185">Reference proteome</keyword>
<proteinExistence type="predicted"/>
<feature type="region of interest" description="Disordered" evidence="3">
    <location>
        <begin position="1"/>
        <end position="20"/>
    </location>
</feature>
<feature type="domain" description="Thioredoxin" evidence="4">
    <location>
        <begin position="17"/>
        <end position="168"/>
    </location>
</feature>
<accession>A0ABZ3H8F8</accession>
<evidence type="ECO:0000259" key="4">
    <source>
        <dbReference type="PROSITE" id="PS51352"/>
    </source>
</evidence>
<keyword evidence="1" id="KW-1015">Disulfide bond</keyword>
<dbReference type="PANTHER" id="PTHR43110">
    <property type="entry name" value="THIOL PEROXIDASE"/>
    <property type="match status" value="1"/>
</dbReference>
<dbReference type="InterPro" id="IPR050455">
    <property type="entry name" value="Tpx_Peroxidase_subfamily"/>
</dbReference>
<evidence type="ECO:0000313" key="6">
    <source>
        <dbReference type="Proteomes" id="UP001447842"/>
    </source>
</evidence>
<evidence type="ECO:0000313" key="5">
    <source>
        <dbReference type="EMBL" id="XAU14078.1"/>
    </source>
</evidence>
<dbReference type="Pfam" id="PF08534">
    <property type="entry name" value="Redoxin"/>
    <property type="match status" value="1"/>
</dbReference>
<protein>
    <submittedName>
        <fullName evidence="5">Redoxin family protein</fullName>
    </submittedName>
</protein>
<dbReference type="PANTHER" id="PTHR43110:SF1">
    <property type="entry name" value="THIOL PEROXIDASE"/>
    <property type="match status" value="1"/>
</dbReference>
<dbReference type="InterPro" id="IPR013740">
    <property type="entry name" value="Redoxin"/>
</dbReference>
<dbReference type="Gene3D" id="3.40.30.10">
    <property type="entry name" value="Glutaredoxin"/>
    <property type="match status" value="1"/>
</dbReference>
<evidence type="ECO:0000256" key="1">
    <source>
        <dbReference type="ARBA" id="ARBA00023157"/>
    </source>
</evidence>
<reference evidence="5 6" key="1">
    <citation type="submission" date="2024-03" db="EMBL/GenBank/DDBJ databases">
        <title>Sulfurimonas sp. HSL3-1.</title>
        <authorList>
            <person name="Wang S."/>
        </authorList>
    </citation>
    <scope>NUCLEOTIDE SEQUENCE [LARGE SCALE GENOMIC DNA]</scope>
    <source>
        <strain evidence="5 6">HSL3-1</strain>
    </source>
</reference>
<dbReference type="InterPro" id="IPR036249">
    <property type="entry name" value="Thioredoxin-like_sf"/>
</dbReference>
<dbReference type="EMBL" id="CP147920">
    <property type="protein sequence ID" value="XAU14078.1"/>
    <property type="molecule type" value="Genomic_DNA"/>
</dbReference>
<evidence type="ECO:0000256" key="2">
    <source>
        <dbReference type="ARBA" id="ARBA00023284"/>
    </source>
</evidence>
<sequence length="184" mass="20237">MEITVHGTPTPLIGKQPTLGGEAPAARITKLDGSQNVIGMIAPNTQLLIAIPSLKTEVCSLGAKKFNDLLKTFKKLNAVMVTTDDLDFVKDFAEKESIDAAELVVDPDRNFAKKYGLLISEGKLKDRMARAVYVIDRDGLVAYREIVPEIVDEVNYDACIEAVDKLVNEKKTGHGHSHEEWMSV</sequence>
<dbReference type="PROSITE" id="PS51352">
    <property type="entry name" value="THIOREDOXIN_2"/>
    <property type="match status" value="1"/>
</dbReference>
<name>A0ABZ3H8F8_9BACT</name>
<dbReference type="SUPFAM" id="SSF52833">
    <property type="entry name" value="Thioredoxin-like"/>
    <property type="match status" value="1"/>
</dbReference>
<dbReference type="InterPro" id="IPR013766">
    <property type="entry name" value="Thioredoxin_domain"/>
</dbReference>